<organism evidence="1 2">
    <name type="scientific">Araneus ventricosus</name>
    <name type="common">Orbweaver spider</name>
    <name type="synonym">Epeira ventricosa</name>
    <dbReference type="NCBI Taxonomy" id="182803"/>
    <lineage>
        <taxon>Eukaryota</taxon>
        <taxon>Metazoa</taxon>
        <taxon>Ecdysozoa</taxon>
        <taxon>Arthropoda</taxon>
        <taxon>Chelicerata</taxon>
        <taxon>Arachnida</taxon>
        <taxon>Araneae</taxon>
        <taxon>Araneomorphae</taxon>
        <taxon>Entelegynae</taxon>
        <taxon>Araneoidea</taxon>
        <taxon>Araneidae</taxon>
        <taxon>Araneus</taxon>
    </lineage>
</organism>
<proteinExistence type="predicted"/>
<protein>
    <submittedName>
        <fullName evidence="1">Uncharacterized protein</fullName>
    </submittedName>
</protein>
<evidence type="ECO:0000313" key="1">
    <source>
        <dbReference type="EMBL" id="GBL95955.1"/>
    </source>
</evidence>
<comment type="caution">
    <text evidence="1">The sequence shown here is derived from an EMBL/GenBank/DDBJ whole genome shotgun (WGS) entry which is preliminary data.</text>
</comment>
<reference evidence="1 2" key="1">
    <citation type="journal article" date="2019" name="Sci. Rep.">
        <title>Orb-weaving spider Araneus ventricosus genome elucidates the spidroin gene catalogue.</title>
        <authorList>
            <person name="Kono N."/>
            <person name="Nakamura H."/>
            <person name="Ohtoshi R."/>
            <person name="Moran D.A.P."/>
            <person name="Shinohara A."/>
            <person name="Yoshida Y."/>
            <person name="Fujiwara M."/>
            <person name="Mori M."/>
            <person name="Tomita M."/>
            <person name="Arakawa K."/>
        </authorList>
    </citation>
    <scope>NUCLEOTIDE SEQUENCE [LARGE SCALE GENOMIC DNA]</scope>
</reference>
<keyword evidence="2" id="KW-1185">Reference proteome</keyword>
<sequence length="109" mass="12066">MSTSTEPEHYSPNFQAGVLFTKLPSRNSLHQTSKPGHYSPNFQAVAEGGGLTSTTTTFLYYTNIANPKGQTVGRGPMGKKTISLERGRTRSGEFPNAYKEKEFLEQHKI</sequence>
<accession>A0A4Y2BWW1</accession>
<dbReference type="AlphaFoldDB" id="A0A4Y2BWW1"/>
<evidence type="ECO:0000313" key="2">
    <source>
        <dbReference type="Proteomes" id="UP000499080"/>
    </source>
</evidence>
<dbReference type="Proteomes" id="UP000499080">
    <property type="component" value="Unassembled WGS sequence"/>
</dbReference>
<gene>
    <name evidence="1" type="ORF">AVEN_227174_1</name>
</gene>
<name>A0A4Y2BWW1_ARAVE</name>
<dbReference type="EMBL" id="BGPR01000115">
    <property type="protein sequence ID" value="GBL95955.1"/>
    <property type="molecule type" value="Genomic_DNA"/>
</dbReference>